<feature type="region of interest" description="Disordered" evidence="1">
    <location>
        <begin position="35"/>
        <end position="80"/>
    </location>
</feature>
<evidence type="ECO:0000313" key="2">
    <source>
        <dbReference type="EMBL" id="CAH2063329.1"/>
    </source>
</evidence>
<reference evidence="2" key="1">
    <citation type="submission" date="2022-03" db="EMBL/GenBank/DDBJ databases">
        <authorList>
            <person name="Martin H S."/>
        </authorList>
    </citation>
    <scope>NUCLEOTIDE SEQUENCE</scope>
</reference>
<organism evidence="2 3">
    <name type="scientific">Iphiclides podalirius</name>
    <name type="common">scarce swallowtail</name>
    <dbReference type="NCBI Taxonomy" id="110791"/>
    <lineage>
        <taxon>Eukaryota</taxon>
        <taxon>Metazoa</taxon>
        <taxon>Ecdysozoa</taxon>
        <taxon>Arthropoda</taxon>
        <taxon>Hexapoda</taxon>
        <taxon>Insecta</taxon>
        <taxon>Pterygota</taxon>
        <taxon>Neoptera</taxon>
        <taxon>Endopterygota</taxon>
        <taxon>Lepidoptera</taxon>
        <taxon>Glossata</taxon>
        <taxon>Ditrysia</taxon>
        <taxon>Papilionoidea</taxon>
        <taxon>Papilionidae</taxon>
        <taxon>Papilioninae</taxon>
        <taxon>Iphiclides</taxon>
    </lineage>
</organism>
<proteinExistence type="predicted"/>
<feature type="non-terminal residue" evidence="2">
    <location>
        <position position="80"/>
    </location>
</feature>
<keyword evidence="3" id="KW-1185">Reference proteome</keyword>
<gene>
    <name evidence="2" type="ORF">IPOD504_LOCUS12471</name>
</gene>
<accession>A0ABN8IXG3</accession>
<feature type="compositionally biased region" description="Basic residues" evidence="1">
    <location>
        <begin position="53"/>
        <end position="62"/>
    </location>
</feature>
<evidence type="ECO:0000313" key="3">
    <source>
        <dbReference type="Proteomes" id="UP000837857"/>
    </source>
</evidence>
<name>A0ABN8IXG3_9NEOP</name>
<sequence length="80" mass="8923">MLVRIGHLSGRGTGEGVISAAMPLRAKSVLQRIHDRGIDRSNPINGGDDKKLSVSKHGRRRPQTSVNMSRVRYWNNFTPD</sequence>
<protein>
    <submittedName>
        <fullName evidence="2">Uncharacterized protein</fullName>
    </submittedName>
</protein>
<dbReference type="Proteomes" id="UP000837857">
    <property type="component" value="Chromosome 3"/>
</dbReference>
<dbReference type="EMBL" id="OW152815">
    <property type="protein sequence ID" value="CAH2063329.1"/>
    <property type="molecule type" value="Genomic_DNA"/>
</dbReference>
<evidence type="ECO:0000256" key="1">
    <source>
        <dbReference type="SAM" id="MobiDB-lite"/>
    </source>
</evidence>